<dbReference type="SUPFAM" id="SSF53383">
    <property type="entry name" value="PLP-dependent transferases"/>
    <property type="match status" value="1"/>
</dbReference>
<dbReference type="InterPro" id="IPR000277">
    <property type="entry name" value="Cys/Met-Metab_PyrdxlP-dep_enz"/>
</dbReference>
<keyword evidence="2 3" id="KW-0663">Pyridoxal phosphate</keyword>
<feature type="region of interest" description="Disordered" evidence="4">
    <location>
        <begin position="1"/>
        <end position="25"/>
    </location>
</feature>
<dbReference type="RefSeq" id="WP_277861495.1">
    <property type="nucleotide sequence ID" value="NZ_JARRAG010000002.1"/>
</dbReference>
<keyword evidence="6" id="KW-1185">Reference proteome</keyword>
<dbReference type="Pfam" id="PF01053">
    <property type="entry name" value="Cys_Met_Meta_PP"/>
    <property type="match status" value="1"/>
</dbReference>
<dbReference type="Proteomes" id="UP001216907">
    <property type="component" value="Unassembled WGS sequence"/>
</dbReference>
<evidence type="ECO:0000313" key="6">
    <source>
        <dbReference type="Proteomes" id="UP001216907"/>
    </source>
</evidence>
<gene>
    <name evidence="5" type="ORF">PZE19_15270</name>
</gene>
<comment type="cofactor">
    <cofactor evidence="1 3">
        <name>pyridoxal 5'-phosphate</name>
        <dbReference type="ChEBI" id="CHEBI:597326"/>
    </cofactor>
</comment>
<organism evidence="5 6">
    <name type="scientific">Paludisphaera mucosa</name>
    <dbReference type="NCBI Taxonomy" id="3030827"/>
    <lineage>
        <taxon>Bacteria</taxon>
        <taxon>Pseudomonadati</taxon>
        <taxon>Planctomycetota</taxon>
        <taxon>Planctomycetia</taxon>
        <taxon>Isosphaerales</taxon>
        <taxon>Isosphaeraceae</taxon>
        <taxon>Paludisphaera</taxon>
    </lineage>
</organism>
<evidence type="ECO:0000313" key="5">
    <source>
        <dbReference type="EMBL" id="MDG3005148.1"/>
    </source>
</evidence>
<keyword evidence="5" id="KW-0808">Transferase</keyword>
<evidence type="ECO:0000256" key="2">
    <source>
        <dbReference type="ARBA" id="ARBA00022898"/>
    </source>
</evidence>
<evidence type="ECO:0000256" key="4">
    <source>
        <dbReference type="SAM" id="MobiDB-lite"/>
    </source>
</evidence>
<dbReference type="EMBL" id="JARRAG010000002">
    <property type="protein sequence ID" value="MDG3005148.1"/>
    <property type="molecule type" value="Genomic_DNA"/>
</dbReference>
<dbReference type="CDD" id="cd00614">
    <property type="entry name" value="CGS_like"/>
    <property type="match status" value="1"/>
</dbReference>
<comment type="caution">
    <text evidence="5">The sequence shown here is derived from an EMBL/GenBank/DDBJ whole genome shotgun (WGS) entry which is preliminary data.</text>
</comment>
<comment type="similarity">
    <text evidence="3">Belongs to the trans-sulfuration enzymes family.</text>
</comment>
<dbReference type="Gene3D" id="3.40.640.10">
    <property type="entry name" value="Type I PLP-dependent aspartate aminotransferase-like (Major domain)"/>
    <property type="match status" value="1"/>
</dbReference>
<dbReference type="PIRSF" id="PIRSF001434">
    <property type="entry name" value="CGS"/>
    <property type="match status" value="1"/>
</dbReference>
<protein>
    <submittedName>
        <fullName evidence="5">Aminotransferase class I/II-fold pyridoxal phosphate-dependent enzyme</fullName>
    </submittedName>
</protein>
<dbReference type="InterPro" id="IPR015421">
    <property type="entry name" value="PyrdxlP-dep_Trfase_major"/>
</dbReference>
<dbReference type="InterPro" id="IPR015424">
    <property type="entry name" value="PyrdxlP-dep_Trfase"/>
</dbReference>
<proteinExistence type="inferred from homology"/>
<name>A0ABT6FC33_9BACT</name>
<dbReference type="GO" id="GO:0008483">
    <property type="term" value="F:transaminase activity"/>
    <property type="evidence" value="ECO:0007669"/>
    <property type="project" value="UniProtKB-KW"/>
</dbReference>
<dbReference type="PANTHER" id="PTHR11808:SF85">
    <property type="entry name" value="CYSTATHIONINE GAMMA-LYASE-RELATED"/>
    <property type="match status" value="1"/>
</dbReference>
<evidence type="ECO:0000256" key="1">
    <source>
        <dbReference type="ARBA" id="ARBA00001933"/>
    </source>
</evidence>
<evidence type="ECO:0000256" key="3">
    <source>
        <dbReference type="RuleBase" id="RU362118"/>
    </source>
</evidence>
<keyword evidence="5" id="KW-0032">Aminotransferase</keyword>
<dbReference type="InterPro" id="IPR015422">
    <property type="entry name" value="PyrdxlP-dep_Trfase_small"/>
</dbReference>
<sequence>MPHDEPASDATRCARAPEPPRSISEPLAPPIQLASVYRIAGLDEVDALFEGRAEGFFYARDGHPNAAQLADKLAKLEGAEAGLICASGMGAIAASVLTLTEQGGRVLVSEGLYGKTTTLIARELARFGVSHTLFDPSRPETLRRALAEAPDARLVVAETISNPLLRVCDLEGVAAAARDAGVPLMIDHTFAPLLCKPIALGTTLVAHSLTKLIGGHGDVTLGAVVGPRDLIARIHAVASTFGQTGNPFDCWLTIRGAVTLPLRVERTSRTALELARRLETHPKVERTMYPGLVSHPDHALAKRLFSGGFGAMIAFDVGGREQADRLIRGLRAIPFAPSLGDAQTTVSHPCSTSHRGQDPAVLERLGVTPGLIRLSVGLEDVEDLWNDFAQALEFA</sequence>
<dbReference type="PANTHER" id="PTHR11808">
    <property type="entry name" value="TRANS-SULFURATION ENZYME FAMILY MEMBER"/>
    <property type="match status" value="1"/>
</dbReference>
<reference evidence="5 6" key="1">
    <citation type="submission" date="2023-03" db="EMBL/GenBank/DDBJ databases">
        <title>Paludisphaera mucosa sp. nov. a novel planctomycete from northern fen.</title>
        <authorList>
            <person name="Ivanova A."/>
        </authorList>
    </citation>
    <scope>NUCLEOTIDE SEQUENCE [LARGE SCALE GENOMIC DNA]</scope>
    <source>
        <strain evidence="5 6">Pla2</strain>
    </source>
</reference>
<dbReference type="Gene3D" id="3.90.1150.10">
    <property type="entry name" value="Aspartate Aminotransferase, domain 1"/>
    <property type="match status" value="1"/>
</dbReference>
<accession>A0ABT6FC33</accession>